<reference evidence="1" key="1">
    <citation type="submission" date="2020-03" db="EMBL/GenBank/DDBJ databases">
        <title>Castanea mollissima Vanexum genome sequencing.</title>
        <authorList>
            <person name="Staton M."/>
        </authorList>
    </citation>
    <scope>NUCLEOTIDE SEQUENCE</scope>
    <source>
        <tissue evidence="1">Leaf</tissue>
    </source>
</reference>
<accession>A0A8J4VVM9</accession>
<gene>
    <name evidence="1" type="ORF">CMV_004105</name>
</gene>
<proteinExistence type="predicted"/>
<dbReference type="AlphaFoldDB" id="A0A8J4VVM9"/>
<organism evidence="1 2">
    <name type="scientific">Castanea mollissima</name>
    <name type="common">Chinese chestnut</name>
    <dbReference type="NCBI Taxonomy" id="60419"/>
    <lineage>
        <taxon>Eukaryota</taxon>
        <taxon>Viridiplantae</taxon>
        <taxon>Streptophyta</taxon>
        <taxon>Embryophyta</taxon>
        <taxon>Tracheophyta</taxon>
        <taxon>Spermatophyta</taxon>
        <taxon>Magnoliopsida</taxon>
        <taxon>eudicotyledons</taxon>
        <taxon>Gunneridae</taxon>
        <taxon>Pentapetalae</taxon>
        <taxon>rosids</taxon>
        <taxon>fabids</taxon>
        <taxon>Fagales</taxon>
        <taxon>Fagaceae</taxon>
        <taxon>Castanea</taxon>
    </lineage>
</organism>
<protein>
    <submittedName>
        <fullName evidence="1">Uncharacterized protein</fullName>
    </submittedName>
</protein>
<name>A0A8J4VVM9_9ROSI</name>
<dbReference type="Proteomes" id="UP000737018">
    <property type="component" value="Unassembled WGS sequence"/>
</dbReference>
<sequence>MRNFVESVIDKVSELVRYPPSQALSSCNGLRTWQSKFSGVPLKNYCLNCNLSPCTMRSNSILPLYHNCL</sequence>
<evidence type="ECO:0000313" key="1">
    <source>
        <dbReference type="EMBL" id="KAF3972400.1"/>
    </source>
</evidence>
<keyword evidence="2" id="KW-1185">Reference proteome</keyword>
<dbReference type="EMBL" id="JRKL02000337">
    <property type="protein sequence ID" value="KAF3972400.1"/>
    <property type="molecule type" value="Genomic_DNA"/>
</dbReference>
<evidence type="ECO:0000313" key="2">
    <source>
        <dbReference type="Proteomes" id="UP000737018"/>
    </source>
</evidence>
<comment type="caution">
    <text evidence="1">The sequence shown here is derived from an EMBL/GenBank/DDBJ whole genome shotgun (WGS) entry which is preliminary data.</text>
</comment>